<accession>A0ABV2MSH3</accession>
<comment type="caution">
    <text evidence="2">The sequence shown here is derived from an EMBL/GenBank/DDBJ whole genome shotgun (WGS) entry which is preliminary data.</text>
</comment>
<feature type="region of interest" description="Disordered" evidence="1">
    <location>
        <begin position="22"/>
        <end position="54"/>
    </location>
</feature>
<keyword evidence="3" id="KW-1185">Reference proteome</keyword>
<evidence type="ECO:0000313" key="3">
    <source>
        <dbReference type="Proteomes" id="UP001549077"/>
    </source>
</evidence>
<dbReference type="Proteomes" id="UP001549077">
    <property type="component" value="Unassembled WGS sequence"/>
</dbReference>
<proteinExistence type="predicted"/>
<organism evidence="2 3">
    <name type="scientific">Rhizobium binae</name>
    <dbReference type="NCBI Taxonomy" id="1138190"/>
    <lineage>
        <taxon>Bacteria</taxon>
        <taxon>Pseudomonadati</taxon>
        <taxon>Pseudomonadota</taxon>
        <taxon>Alphaproteobacteria</taxon>
        <taxon>Hyphomicrobiales</taxon>
        <taxon>Rhizobiaceae</taxon>
        <taxon>Rhizobium/Agrobacterium group</taxon>
        <taxon>Rhizobium</taxon>
    </lineage>
</organism>
<protein>
    <submittedName>
        <fullName evidence="2">Uncharacterized protein</fullName>
    </submittedName>
</protein>
<reference evidence="2 3" key="1">
    <citation type="submission" date="2024-06" db="EMBL/GenBank/DDBJ databases">
        <title>Genomic Encyclopedia of Type Strains, Phase IV (KMG-IV): sequencing the most valuable type-strain genomes for metagenomic binning, comparative biology and taxonomic classification.</title>
        <authorList>
            <person name="Goeker M."/>
        </authorList>
    </citation>
    <scope>NUCLEOTIDE SEQUENCE [LARGE SCALE GENOMIC DNA]</scope>
    <source>
        <strain evidence="2 3">DSM 29288</strain>
    </source>
</reference>
<gene>
    <name evidence="2" type="ORF">ABID08_006806</name>
</gene>
<evidence type="ECO:0000256" key="1">
    <source>
        <dbReference type="SAM" id="MobiDB-lite"/>
    </source>
</evidence>
<evidence type="ECO:0000313" key="2">
    <source>
        <dbReference type="EMBL" id="MET3759415.1"/>
    </source>
</evidence>
<name>A0ABV2MSH3_9HYPH</name>
<sequence>MNGTPIMKCLFESIEDKPGMCRSAYAPTDDAPSESVDHEGHVNEALPGSDIGEI</sequence>
<dbReference type="EMBL" id="JBEPMY010000062">
    <property type="protein sequence ID" value="MET3759415.1"/>
    <property type="molecule type" value="Genomic_DNA"/>
</dbReference>